<evidence type="ECO:0000259" key="9">
    <source>
        <dbReference type="Pfam" id="PF12949"/>
    </source>
</evidence>
<feature type="domain" description="HeH/LEM" evidence="9">
    <location>
        <begin position="15"/>
        <end position="48"/>
    </location>
</feature>
<keyword evidence="6" id="KW-0539">Nucleus</keyword>
<feature type="compositionally biased region" description="Basic and acidic residues" evidence="7">
    <location>
        <begin position="174"/>
        <end position="185"/>
    </location>
</feature>
<dbReference type="GO" id="GO:0034399">
    <property type="term" value="C:nuclear periphery"/>
    <property type="evidence" value="ECO:0007669"/>
    <property type="project" value="TreeGrafter"/>
</dbReference>
<dbReference type="Pfam" id="PF12949">
    <property type="entry name" value="HeH"/>
    <property type="match status" value="1"/>
</dbReference>
<keyword evidence="4" id="KW-1133">Transmembrane helix</keyword>
<proteinExistence type="predicted"/>
<organism evidence="10 11">
    <name type="scientific">Coniella lustricola</name>
    <dbReference type="NCBI Taxonomy" id="2025994"/>
    <lineage>
        <taxon>Eukaryota</taxon>
        <taxon>Fungi</taxon>
        <taxon>Dikarya</taxon>
        <taxon>Ascomycota</taxon>
        <taxon>Pezizomycotina</taxon>
        <taxon>Sordariomycetes</taxon>
        <taxon>Sordariomycetidae</taxon>
        <taxon>Diaporthales</taxon>
        <taxon>Schizoparmaceae</taxon>
        <taxon>Coniella</taxon>
    </lineage>
</organism>
<feature type="compositionally biased region" description="Low complexity" evidence="7">
    <location>
        <begin position="197"/>
        <end position="206"/>
    </location>
</feature>
<comment type="subcellular location">
    <subcellularLocation>
        <location evidence="1">Nucleus inner membrane</location>
    </subcellularLocation>
</comment>
<feature type="compositionally biased region" description="Polar residues" evidence="7">
    <location>
        <begin position="186"/>
        <end position="196"/>
    </location>
</feature>
<dbReference type="InterPro" id="IPR041885">
    <property type="entry name" value="MAN1_winged_helix_dom"/>
</dbReference>
<reference evidence="10 11" key="1">
    <citation type="journal article" date="2018" name="Mycol. Prog.">
        <title>Coniella lustricola, a new species from submerged detritus.</title>
        <authorList>
            <person name="Raudabaugh D.B."/>
            <person name="Iturriaga T."/>
            <person name="Carver A."/>
            <person name="Mondo S."/>
            <person name="Pangilinan J."/>
            <person name="Lipzen A."/>
            <person name="He G."/>
            <person name="Amirebrahimi M."/>
            <person name="Grigoriev I.V."/>
            <person name="Miller A.N."/>
        </authorList>
    </citation>
    <scope>NUCLEOTIDE SEQUENCE [LARGE SCALE GENOMIC DNA]</scope>
    <source>
        <strain evidence="10 11">B22-T-1</strain>
    </source>
</reference>
<evidence type="ECO:0000256" key="2">
    <source>
        <dbReference type="ARBA" id="ARBA00022553"/>
    </source>
</evidence>
<dbReference type="GO" id="GO:0003682">
    <property type="term" value="F:chromatin binding"/>
    <property type="evidence" value="ECO:0007669"/>
    <property type="project" value="InterPro"/>
</dbReference>
<feature type="compositionally biased region" description="Polar residues" evidence="7">
    <location>
        <begin position="70"/>
        <end position="85"/>
    </location>
</feature>
<evidence type="ECO:0000256" key="5">
    <source>
        <dbReference type="ARBA" id="ARBA00023136"/>
    </source>
</evidence>
<evidence type="ECO:0000256" key="6">
    <source>
        <dbReference type="ARBA" id="ARBA00023242"/>
    </source>
</evidence>
<dbReference type="GO" id="GO:0005783">
    <property type="term" value="C:endoplasmic reticulum"/>
    <property type="evidence" value="ECO:0007669"/>
    <property type="project" value="TreeGrafter"/>
</dbReference>
<dbReference type="PANTHER" id="PTHR47808">
    <property type="entry name" value="INNER NUCLEAR MEMBRANE PROTEIN HEH2-RELATED"/>
    <property type="match status" value="1"/>
</dbReference>
<dbReference type="InParanoid" id="A0A2T3ACH6"/>
<dbReference type="CDD" id="cd12935">
    <property type="entry name" value="LEM_like"/>
    <property type="match status" value="1"/>
</dbReference>
<feature type="region of interest" description="Disordered" evidence="7">
    <location>
        <begin position="63"/>
        <end position="257"/>
    </location>
</feature>
<protein>
    <submittedName>
        <fullName evidence="10">Man1-Src1p-C-terminal domain-domain-containing protein</fullName>
    </submittedName>
</protein>
<dbReference type="Gene3D" id="1.10.10.1180">
    <property type="entry name" value="MAN1, winged-helix domain"/>
    <property type="match status" value="1"/>
</dbReference>
<dbReference type="Proteomes" id="UP000241462">
    <property type="component" value="Unassembled WGS sequence"/>
</dbReference>
<keyword evidence="2" id="KW-0597">Phosphoprotein</keyword>
<feature type="compositionally biased region" description="Polar residues" evidence="7">
    <location>
        <begin position="104"/>
        <end position="113"/>
    </location>
</feature>
<sequence>MSDSEVDYLQPDFDPASVTMPRLRSILVSHNISYPATAKKAQLVEIFNAQVVPQAKKILDRRARAKRSSMGITNIDNSDGYSVNNDDVPPPPSTSRVRGRSKKTTGSAASSFKTHSEEPEQTPVRRQPSPRKRSSRSASHQLGFSDTDNDSHYDAHRSPRKTPRRAELTPQPEIKIEETEYDRDNVFSNENPFQGGSSPTSVVTPVSRKRTPGVESAVKRPVSSSSRGCAKSNATSRLRSPPSLQSSPSPPGPEPALEADQIEAGEEFTPEEQLALSLEDAARAQTAMVPHMHQKKPNGFNTPLRVLLLALLGAYGAWYRQEKIAVGYCGVGRPDHEIVPRHISYKDINVEVPDWAIKLAEPECEPCPPHAYCYRDNSVRCEDDYILKPHPLSAGGLIPLPPTCEPDGEKARRVKAVADKAVEELRERRAKFECGELVDDRGHQPATPAITVEELKEVVSEQRSKKLSKKEFDDLWSAALGEIESRDEIHVEQREDPKSHDPRSVSDTYLSSVSLARLPLSCAVRRSVILGLERHKLSIVSIITSLLTLLYGRSRYRANRAIAGRIPALVDLVLDRLATQKELAYEEADGDDPFLFLPNMRDDVLRSIHRLAERERIWQRVRAVVEQNTNVRTGQREGKNGEVGRAWEWIGPSGVGEPGARRRRIAYAGGGEYGAVERMDPHTQWEEPGSRPFY</sequence>
<dbReference type="EMBL" id="KZ678413">
    <property type="protein sequence ID" value="PSR91916.1"/>
    <property type="molecule type" value="Genomic_DNA"/>
</dbReference>
<accession>A0A2T3ACH6</accession>
<feature type="domain" description="Man1/Src1-like C-terminal" evidence="8">
    <location>
        <begin position="307"/>
        <end position="652"/>
    </location>
</feature>
<dbReference type="InterPro" id="IPR018996">
    <property type="entry name" value="Man1/Src1-like_C"/>
</dbReference>
<gene>
    <name evidence="10" type="ORF">BD289DRAFT_497076</name>
</gene>
<dbReference type="OrthoDB" id="2503928at2759"/>
<dbReference type="GO" id="GO:0005637">
    <property type="term" value="C:nuclear inner membrane"/>
    <property type="evidence" value="ECO:0007669"/>
    <property type="project" value="UniProtKB-SubCell"/>
</dbReference>
<dbReference type="Pfam" id="PF09402">
    <property type="entry name" value="MSC"/>
    <property type="match status" value="1"/>
</dbReference>
<feature type="compositionally biased region" description="Low complexity" evidence="7">
    <location>
        <begin position="236"/>
        <end position="247"/>
    </location>
</feature>
<dbReference type="GO" id="GO:0071763">
    <property type="term" value="P:nuclear membrane organization"/>
    <property type="evidence" value="ECO:0007669"/>
    <property type="project" value="TreeGrafter"/>
</dbReference>
<evidence type="ECO:0000256" key="3">
    <source>
        <dbReference type="ARBA" id="ARBA00022692"/>
    </source>
</evidence>
<evidence type="ECO:0000256" key="4">
    <source>
        <dbReference type="ARBA" id="ARBA00022989"/>
    </source>
</evidence>
<keyword evidence="3" id="KW-0812">Transmembrane</keyword>
<name>A0A2T3ACH6_9PEZI</name>
<dbReference type="InterPro" id="IPR025856">
    <property type="entry name" value="HeH/LEM_domain"/>
</dbReference>
<dbReference type="PANTHER" id="PTHR47808:SF2">
    <property type="entry name" value="LEM DOMAIN-CONTAINING PROTEIN 2"/>
    <property type="match status" value="1"/>
</dbReference>
<keyword evidence="11" id="KW-1185">Reference proteome</keyword>
<evidence type="ECO:0000313" key="10">
    <source>
        <dbReference type="EMBL" id="PSR91916.1"/>
    </source>
</evidence>
<evidence type="ECO:0000256" key="7">
    <source>
        <dbReference type="SAM" id="MobiDB-lite"/>
    </source>
</evidence>
<dbReference type="InterPro" id="IPR044780">
    <property type="entry name" value="Heh2/Src1"/>
</dbReference>
<dbReference type="AlphaFoldDB" id="A0A2T3ACH6"/>
<dbReference type="STRING" id="2025994.A0A2T3ACH6"/>
<dbReference type="Gene3D" id="1.10.720.40">
    <property type="match status" value="1"/>
</dbReference>
<dbReference type="InterPro" id="IPR011015">
    <property type="entry name" value="LEM/LEM-like_dom_sf"/>
</dbReference>
<evidence type="ECO:0000259" key="8">
    <source>
        <dbReference type="Pfam" id="PF09402"/>
    </source>
</evidence>
<keyword evidence="5" id="KW-0472">Membrane</keyword>
<evidence type="ECO:0000313" key="11">
    <source>
        <dbReference type="Proteomes" id="UP000241462"/>
    </source>
</evidence>
<evidence type="ECO:0000256" key="1">
    <source>
        <dbReference type="ARBA" id="ARBA00004540"/>
    </source>
</evidence>
<dbReference type="FunCoup" id="A0A2T3ACH6">
    <property type="interactions" value="50"/>
</dbReference>
<feature type="compositionally biased region" description="Polar residues" evidence="7">
    <location>
        <begin position="222"/>
        <end position="235"/>
    </location>
</feature>